<protein>
    <recommendedName>
        <fullName evidence="4">Type 4 fimbrial biogenesis protein PilO</fullName>
    </recommendedName>
</protein>
<gene>
    <name evidence="2" type="ORF">A3B18_02195</name>
</gene>
<evidence type="ECO:0000313" key="3">
    <source>
        <dbReference type="Proteomes" id="UP000178684"/>
    </source>
</evidence>
<proteinExistence type="predicted"/>
<keyword evidence="1" id="KW-0472">Membrane</keyword>
<feature type="transmembrane region" description="Helical" evidence="1">
    <location>
        <begin position="6"/>
        <end position="27"/>
    </location>
</feature>
<dbReference type="AlphaFoldDB" id="A0A1F5X471"/>
<keyword evidence="1" id="KW-0812">Transmembrane</keyword>
<evidence type="ECO:0008006" key="4">
    <source>
        <dbReference type="Google" id="ProtNLM"/>
    </source>
</evidence>
<reference evidence="2 3" key="1">
    <citation type="journal article" date="2016" name="Nat. Commun.">
        <title>Thousands of microbial genomes shed light on interconnected biogeochemical processes in an aquifer system.</title>
        <authorList>
            <person name="Anantharaman K."/>
            <person name="Brown C.T."/>
            <person name="Hug L.A."/>
            <person name="Sharon I."/>
            <person name="Castelle C.J."/>
            <person name="Probst A.J."/>
            <person name="Thomas B.C."/>
            <person name="Singh A."/>
            <person name="Wilkins M.J."/>
            <person name="Karaoz U."/>
            <person name="Brodie E.L."/>
            <person name="Williams K.H."/>
            <person name="Hubbard S.S."/>
            <person name="Banfield J.F."/>
        </authorList>
    </citation>
    <scope>NUCLEOTIDE SEQUENCE [LARGE SCALE GENOMIC DNA]</scope>
</reference>
<evidence type="ECO:0000256" key="1">
    <source>
        <dbReference type="SAM" id="Phobius"/>
    </source>
</evidence>
<sequence>MKDSRILLGLVSLALVILIAGGVLLFISMGGMVREMGEIRGRILSLDLELKNMKILENFLTETVGGRERIAGSFVGEHDLVRFIEDLEDGGERNGVRVRVGSAALASGVTQAGPTFMLEAEGSFTSIFRYMVFLENIPYEIILEDVDMTSISQDGKKIWKGSFIVRLLSYES</sequence>
<evidence type="ECO:0000313" key="2">
    <source>
        <dbReference type="EMBL" id="OGF82371.1"/>
    </source>
</evidence>
<dbReference type="EMBL" id="MFIE01000020">
    <property type="protein sequence ID" value="OGF82371.1"/>
    <property type="molecule type" value="Genomic_DNA"/>
</dbReference>
<name>A0A1F5X471_9BACT</name>
<comment type="caution">
    <text evidence="2">The sequence shown here is derived from an EMBL/GenBank/DDBJ whole genome shotgun (WGS) entry which is preliminary data.</text>
</comment>
<keyword evidence="1" id="KW-1133">Transmembrane helix</keyword>
<organism evidence="2 3">
    <name type="scientific">Candidatus Giovannonibacteria bacterium RIFCSPLOWO2_01_FULL_46_13</name>
    <dbReference type="NCBI Taxonomy" id="1798352"/>
    <lineage>
        <taxon>Bacteria</taxon>
        <taxon>Candidatus Giovannoniibacteriota</taxon>
    </lineage>
</organism>
<dbReference type="Proteomes" id="UP000178684">
    <property type="component" value="Unassembled WGS sequence"/>
</dbReference>
<accession>A0A1F5X471</accession>